<evidence type="ECO:0000256" key="4">
    <source>
        <dbReference type="SAM" id="Phobius"/>
    </source>
</evidence>
<gene>
    <name evidence="6" type="ORF">RJT34_27469</name>
</gene>
<name>A0AAN9I8J2_CLITE</name>
<accession>A0AAN9I8J2</accession>
<evidence type="ECO:0000256" key="2">
    <source>
        <dbReference type="ARBA" id="ARBA00022741"/>
    </source>
</evidence>
<proteinExistence type="predicted"/>
<reference evidence="6 7" key="1">
    <citation type="submission" date="2024-01" db="EMBL/GenBank/DDBJ databases">
        <title>The genomes of 5 underutilized Papilionoideae crops provide insights into root nodulation and disease resistance.</title>
        <authorList>
            <person name="Yuan L."/>
        </authorList>
    </citation>
    <scope>NUCLEOTIDE SEQUENCE [LARGE SCALE GENOMIC DNA]</scope>
    <source>
        <strain evidence="6">LY-2023</strain>
        <tissue evidence="6">Leaf</tissue>
    </source>
</reference>
<keyword evidence="1" id="KW-0677">Repeat</keyword>
<keyword evidence="4" id="KW-1133">Transmembrane helix</keyword>
<dbReference type="GO" id="GO:0000166">
    <property type="term" value="F:nucleotide binding"/>
    <property type="evidence" value="ECO:0007669"/>
    <property type="project" value="UniProtKB-KW"/>
</dbReference>
<keyword evidence="2" id="KW-0547">Nucleotide-binding</keyword>
<dbReference type="InterPro" id="IPR041118">
    <property type="entry name" value="Rx_N"/>
</dbReference>
<sequence>MLCQIPFFSASISLRFFLVYLIPLLHIFCFAIVILRLQQKPPSPTEIGVTKLQSLISPRLPPTILSSALSQYHQAIGLQIEAFFKSNHLLLYGAVFCYEKQVTNPAVKKWLDKLRDAVFEVEDLFDEINTEALLCQVEAESPSPSQNIGA</sequence>
<keyword evidence="4" id="KW-0472">Membrane</keyword>
<organism evidence="6 7">
    <name type="scientific">Clitoria ternatea</name>
    <name type="common">Butterfly pea</name>
    <dbReference type="NCBI Taxonomy" id="43366"/>
    <lineage>
        <taxon>Eukaryota</taxon>
        <taxon>Viridiplantae</taxon>
        <taxon>Streptophyta</taxon>
        <taxon>Embryophyta</taxon>
        <taxon>Tracheophyta</taxon>
        <taxon>Spermatophyta</taxon>
        <taxon>Magnoliopsida</taxon>
        <taxon>eudicotyledons</taxon>
        <taxon>Gunneridae</taxon>
        <taxon>Pentapetalae</taxon>
        <taxon>rosids</taxon>
        <taxon>fabids</taxon>
        <taxon>Fabales</taxon>
        <taxon>Fabaceae</taxon>
        <taxon>Papilionoideae</taxon>
        <taxon>50 kb inversion clade</taxon>
        <taxon>NPAAA clade</taxon>
        <taxon>indigoferoid/millettioid clade</taxon>
        <taxon>Phaseoleae</taxon>
        <taxon>Clitoria</taxon>
    </lineage>
</organism>
<dbReference type="Pfam" id="PF18052">
    <property type="entry name" value="Rx_N"/>
    <property type="match status" value="1"/>
</dbReference>
<comment type="caution">
    <text evidence="6">The sequence shown here is derived from an EMBL/GenBank/DDBJ whole genome shotgun (WGS) entry which is preliminary data.</text>
</comment>
<protein>
    <recommendedName>
        <fullName evidence="5">Disease resistance N-terminal domain-containing protein</fullName>
    </recommendedName>
</protein>
<evidence type="ECO:0000313" key="6">
    <source>
        <dbReference type="EMBL" id="KAK7271508.1"/>
    </source>
</evidence>
<feature type="transmembrane region" description="Helical" evidence="4">
    <location>
        <begin position="12"/>
        <end position="35"/>
    </location>
</feature>
<dbReference type="GO" id="GO:0006952">
    <property type="term" value="P:defense response"/>
    <property type="evidence" value="ECO:0007669"/>
    <property type="project" value="UniProtKB-KW"/>
</dbReference>
<keyword evidence="7" id="KW-1185">Reference proteome</keyword>
<evidence type="ECO:0000259" key="5">
    <source>
        <dbReference type="Pfam" id="PF18052"/>
    </source>
</evidence>
<evidence type="ECO:0000256" key="3">
    <source>
        <dbReference type="ARBA" id="ARBA00022821"/>
    </source>
</evidence>
<keyword evidence="4" id="KW-0812">Transmembrane</keyword>
<dbReference type="EMBL" id="JAYKXN010000007">
    <property type="protein sequence ID" value="KAK7271508.1"/>
    <property type="molecule type" value="Genomic_DNA"/>
</dbReference>
<evidence type="ECO:0000256" key="1">
    <source>
        <dbReference type="ARBA" id="ARBA00022737"/>
    </source>
</evidence>
<dbReference type="Gene3D" id="1.20.5.4130">
    <property type="match status" value="1"/>
</dbReference>
<feature type="domain" description="Disease resistance N-terminal" evidence="5">
    <location>
        <begin position="99"/>
        <end position="138"/>
    </location>
</feature>
<dbReference type="AlphaFoldDB" id="A0AAN9I8J2"/>
<dbReference type="Proteomes" id="UP001359559">
    <property type="component" value="Unassembled WGS sequence"/>
</dbReference>
<evidence type="ECO:0000313" key="7">
    <source>
        <dbReference type="Proteomes" id="UP001359559"/>
    </source>
</evidence>
<keyword evidence="3" id="KW-0611">Plant defense</keyword>